<reference evidence="1 2" key="2">
    <citation type="journal article" date="2022" name="Mol. Ecol. Resour.">
        <title>The genomes of chicory, endive, great burdock and yacon provide insights into Asteraceae paleo-polyploidization history and plant inulin production.</title>
        <authorList>
            <person name="Fan W."/>
            <person name="Wang S."/>
            <person name="Wang H."/>
            <person name="Wang A."/>
            <person name="Jiang F."/>
            <person name="Liu H."/>
            <person name="Zhao H."/>
            <person name="Xu D."/>
            <person name="Zhang Y."/>
        </authorList>
    </citation>
    <scope>NUCLEOTIDE SEQUENCE [LARGE SCALE GENOMIC DNA]</scope>
    <source>
        <strain evidence="2">cv. Niubang</strain>
    </source>
</reference>
<sequence length="176" mass="19939">MLRKNISKKKLLLDLNMMMKRAKIAGKSLHNLMFHHHHNWLAAFATHHRPPPPPDSNHLCFPTATPPGQYEFSCSNTNTNTPCAKNHPFSLFSFHKNHKQDSCGFNDVVLKAAMEMVYSERASPVVRQLRITDSPFPVSGGDCEEGRYVDEAAEEFISRFYSDLKLQNSKASFSSS</sequence>
<reference evidence="2" key="1">
    <citation type="journal article" date="2022" name="Mol. Ecol. Resour.">
        <title>The genomes of chicory, endive, great burdock and yacon provide insights into Asteraceae palaeo-polyploidization history and plant inulin production.</title>
        <authorList>
            <person name="Fan W."/>
            <person name="Wang S."/>
            <person name="Wang H."/>
            <person name="Wang A."/>
            <person name="Jiang F."/>
            <person name="Liu H."/>
            <person name="Zhao H."/>
            <person name="Xu D."/>
            <person name="Zhang Y."/>
        </authorList>
    </citation>
    <scope>NUCLEOTIDE SEQUENCE [LARGE SCALE GENOMIC DNA]</scope>
    <source>
        <strain evidence="2">cv. Niubang</strain>
    </source>
</reference>
<proteinExistence type="predicted"/>
<dbReference type="EMBL" id="CM042048">
    <property type="protein sequence ID" value="KAI3759710.1"/>
    <property type="molecule type" value="Genomic_DNA"/>
</dbReference>
<gene>
    <name evidence="1" type="ORF">L6452_07721</name>
</gene>
<evidence type="ECO:0000313" key="2">
    <source>
        <dbReference type="Proteomes" id="UP001055879"/>
    </source>
</evidence>
<comment type="caution">
    <text evidence="1">The sequence shown here is derived from an EMBL/GenBank/DDBJ whole genome shotgun (WGS) entry which is preliminary data.</text>
</comment>
<name>A0ACB9EM39_ARCLA</name>
<keyword evidence="2" id="KW-1185">Reference proteome</keyword>
<dbReference type="Proteomes" id="UP001055879">
    <property type="component" value="Linkage Group LG02"/>
</dbReference>
<protein>
    <submittedName>
        <fullName evidence="1">Uncharacterized protein</fullName>
    </submittedName>
</protein>
<organism evidence="1 2">
    <name type="scientific">Arctium lappa</name>
    <name type="common">Greater burdock</name>
    <name type="synonym">Lappa major</name>
    <dbReference type="NCBI Taxonomy" id="4217"/>
    <lineage>
        <taxon>Eukaryota</taxon>
        <taxon>Viridiplantae</taxon>
        <taxon>Streptophyta</taxon>
        <taxon>Embryophyta</taxon>
        <taxon>Tracheophyta</taxon>
        <taxon>Spermatophyta</taxon>
        <taxon>Magnoliopsida</taxon>
        <taxon>eudicotyledons</taxon>
        <taxon>Gunneridae</taxon>
        <taxon>Pentapetalae</taxon>
        <taxon>asterids</taxon>
        <taxon>campanulids</taxon>
        <taxon>Asterales</taxon>
        <taxon>Asteraceae</taxon>
        <taxon>Carduoideae</taxon>
        <taxon>Cardueae</taxon>
        <taxon>Arctiinae</taxon>
        <taxon>Arctium</taxon>
    </lineage>
</organism>
<evidence type="ECO:0000313" key="1">
    <source>
        <dbReference type="EMBL" id="KAI3759710.1"/>
    </source>
</evidence>
<accession>A0ACB9EM39</accession>